<feature type="domain" description="Glycoside hydrolase family 20 catalytic" evidence="4">
    <location>
        <begin position="63"/>
        <end position="206"/>
    </location>
</feature>
<feature type="region of interest" description="Disordered" evidence="3">
    <location>
        <begin position="377"/>
        <end position="405"/>
    </location>
</feature>
<gene>
    <name evidence="5" type="ORF">AW736_22580</name>
</gene>
<evidence type="ECO:0000256" key="1">
    <source>
        <dbReference type="ARBA" id="ARBA00006285"/>
    </source>
</evidence>
<protein>
    <submittedName>
        <fullName evidence="5">Glycoside hydrolase family 20</fullName>
    </submittedName>
</protein>
<dbReference type="OrthoDB" id="9763537at2"/>
<dbReference type="Gene3D" id="3.20.20.80">
    <property type="entry name" value="Glycosidases"/>
    <property type="match status" value="1"/>
</dbReference>
<dbReference type="SUPFAM" id="SSF51445">
    <property type="entry name" value="(Trans)glycosidases"/>
    <property type="match status" value="1"/>
</dbReference>
<dbReference type="GO" id="GO:0004563">
    <property type="term" value="F:beta-N-acetylhexosaminidase activity"/>
    <property type="evidence" value="ECO:0007669"/>
    <property type="project" value="UniProtKB-ARBA"/>
</dbReference>
<evidence type="ECO:0000256" key="2">
    <source>
        <dbReference type="ARBA" id="ARBA00022801"/>
    </source>
</evidence>
<keyword evidence="6" id="KW-1185">Reference proteome</keyword>
<evidence type="ECO:0000313" key="5">
    <source>
        <dbReference type="EMBL" id="OAM87546.1"/>
    </source>
</evidence>
<dbReference type="AlphaFoldDB" id="A0A178IEU6"/>
<dbReference type="STRING" id="1184151.AW736_22580"/>
<proteinExistence type="inferred from homology"/>
<sequence length="662" mass="74606">MPPASASTALPVRAFQWDLARQVERLPFLLRLLPRYADWGYQELYLHLEDAVVYPGLPEVARRDAYSHAQLARLVETAARHGIATVPIVNLLGHTQYLIKTPGLRDLNELRAPDGSPLPAGQLCPLHPRTLDTADRLIRDVLPFCTAGKIHLGLDESFSLGRCPRCRDEIARRGLSYHFSEYVRRLHALAAARGLRAGIWADMLNLIPAAIARLPRGLAAYDWYYYPFARAPRVELHNFAERDLAPALRARGIDYYGCPMNGAFRHELLPLFRDRLANLRSWWTRCRRTQASGFLVTSWEPFRLAFELAVVVDAAAASLWLDAPALAANDERMLARGFARLFGRKNSLPSARAALACDARAFTGYARWEINDRWDVAAPRKTKPETQRRNPPKASTASLQTPHAAPRAALPAPLAASIAFLDYLETRDAFIAACQQTVFALRQMASPDLPASRRTWQSTLRAATPSARGFAAAVRQARRAARLMWTRTRDPRTRSQNELILDADQARLRAWRDWLRAVRRDPARVHEATPVCGRWQLTFIVHNHAPALQKIVVQQRWPDGAWLDLHSRFTIEFRAEAARPRAALARPFSVPVDDPRLPLRIALRGLGQVAIGRPELTSGPAMLLPRGWPRRLRRRLGRPAPRAGFPKLDWTANNAIISLPFM</sequence>
<dbReference type="Pfam" id="PF00728">
    <property type="entry name" value="Glyco_hydro_20"/>
    <property type="match status" value="1"/>
</dbReference>
<dbReference type="InterPro" id="IPR015883">
    <property type="entry name" value="Glyco_hydro_20_cat"/>
</dbReference>
<name>A0A178IEU6_9BACT</name>
<evidence type="ECO:0000259" key="4">
    <source>
        <dbReference type="Pfam" id="PF00728"/>
    </source>
</evidence>
<dbReference type="PANTHER" id="PTHR21040:SF8">
    <property type="entry name" value="BCDNA.GH04120"/>
    <property type="match status" value="1"/>
</dbReference>
<dbReference type="GO" id="GO:0005975">
    <property type="term" value="P:carbohydrate metabolic process"/>
    <property type="evidence" value="ECO:0007669"/>
    <property type="project" value="InterPro"/>
</dbReference>
<dbReference type="RefSeq" id="WP_068772561.1">
    <property type="nucleotide sequence ID" value="NZ_CP109796.1"/>
</dbReference>
<keyword evidence="2 5" id="KW-0378">Hydrolase</keyword>
<accession>A0A178IEU6</accession>
<dbReference type="EMBL" id="LRRQ01000169">
    <property type="protein sequence ID" value="OAM87546.1"/>
    <property type="molecule type" value="Genomic_DNA"/>
</dbReference>
<organism evidence="5 6">
    <name type="scientific">Termitidicoccus mucosus</name>
    <dbReference type="NCBI Taxonomy" id="1184151"/>
    <lineage>
        <taxon>Bacteria</taxon>
        <taxon>Pseudomonadati</taxon>
        <taxon>Verrucomicrobiota</taxon>
        <taxon>Opitutia</taxon>
        <taxon>Opitutales</taxon>
        <taxon>Opitutaceae</taxon>
        <taxon>Termitidicoccus</taxon>
    </lineage>
</organism>
<evidence type="ECO:0000313" key="6">
    <source>
        <dbReference type="Proteomes" id="UP000078486"/>
    </source>
</evidence>
<comment type="caution">
    <text evidence="5">The sequence shown here is derived from an EMBL/GenBank/DDBJ whole genome shotgun (WGS) entry which is preliminary data.</text>
</comment>
<dbReference type="Proteomes" id="UP000078486">
    <property type="component" value="Unassembled WGS sequence"/>
</dbReference>
<dbReference type="InterPro" id="IPR038901">
    <property type="entry name" value="HEXDC-like"/>
</dbReference>
<evidence type="ECO:0000256" key="3">
    <source>
        <dbReference type="SAM" id="MobiDB-lite"/>
    </source>
</evidence>
<dbReference type="InterPro" id="IPR017853">
    <property type="entry name" value="GH"/>
</dbReference>
<reference evidence="5 6" key="1">
    <citation type="submission" date="2016-01" db="EMBL/GenBank/DDBJ databases">
        <title>High potential of lignocellulose degradation of a new Verrucomicrobia species.</title>
        <authorList>
            <person name="Wang Y."/>
            <person name="Shi Y."/>
            <person name="Qiu Z."/>
            <person name="Liu S."/>
            <person name="Yang H."/>
        </authorList>
    </citation>
    <scope>NUCLEOTIDE SEQUENCE [LARGE SCALE GENOMIC DNA]</scope>
    <source>
        <strain evidence="5 6">TSB47</strain>
    </source>
</reference>
<dbReference type="PANTHER" id="PTHR21040">
    <property type="entry name" value="BCDNA.GH04120"/>
    <property type="match status" value="1"/>
</dbReference>
<comment type="similarity">
    <text evidence="1">Belongs to the glycosyl hydrolase 20 family.</text>
</comment>